<dbReference type="GO" id="GO:0016405">
    <property type="term" value="F:CoA-ligase activity"/>
    <property type="evidence" value="ECO:0007669"/>
    <property type="project" value="TreeGrafter"/>
</dbReference>
<comment type="similarity">
    <text evidence="2">Belongs to the ATP-dependent AMP-binding enzyme family.</text>
</comment>
<feature type="domain" description="AMP-binding enzyme C-terminal" evidence="7">
    <location>
        <begin position="459"/>
        <end position="534"/>
    </location>
</feature>
<dbReference type="PROSITE" id="PS00455">
    <property type="entry name" value="AMP_BINDING"/>
    <property type="match status" value="1"/>
</dbReference>
<feature type="region of interest" description="Disordered" evidence="5">
    <location>
        <begin position="1"/>
        <end position="38"/>
    </location>
</feature>
<dbReference type="EMBL" id="KU176094">
    <property type="protein sequence ID" value="AOR05800.1"/>
    <property type="molecule type" value="mRNA"/>
</dbReference>
<evidence type="ECO:0000256" key="5">
    <source>
        <dbReference type="SAM" id="MobiDB-lite"/>
    </source>
</evidence>
<dbReference type="PANTHER" id="PTHR24096">
    <property type="entry name" value="LONG-CHAIN-FATTY-ACID--COA LIGASE"/>
    <property type="match status" value="1"/>
</dbReference>
<keyword evidence="4" id="KW-0436">Ligase</keyword>
<dbReference type="InterPro" id="IPR000873">
    <property type="entry name" value="AMP-dep_synth/lig_dom"/>
</dbReference>
<evidence type="ECO:0000313" key="8">
    <source>
        <dbReference type="EMBL" id="AOR05800.1"/>
    </source>
</evidence>
<dbReference type="Pfam" id="PF00501">
    <property type="entry name" value="AMP-binding"/>
    <property type="match status" value="1"/>
</dbReference>
<comment type="subcellular location">
    <subcellularLocation>
        <location evidence="1">Cytoplasm</location>
    </subcellularLocation>
</comment>
<dbReference type="InterPro" id="IPR020845">
    <property type="entry name" value="AMP-binding_CS"/>
</dbReference>
<dbReference type="SUPFAM" id="SSF56801">
    <property type="entry name" value="Acetyl-CoA synthetase-like"/>
    <property type="match status" value="1"/>
</dbReference>
<evidence type="ECO:0000256" key="4">
    <source>
        <dbReference type="ARBA" id="ARBA00022598"/>
    </source>
</evidence>
<accession>A0A1L2ILE3</accession>
<evidence type="ECO:0000256" key="2">
    <source>
        <dbReference type="ARBA" id="ARBA00006432"/>
    </source>
</evidence>
<dbReference type="InterPro" id="IPR045851">
    <property type="entry name" value="AMP-bd_C_sf"/>
</dbReference>
<dbReference type="InterPro" id="IPR025110">
    <property type="entry name" value="AMP-bd_C"/>
</dbReference>
<dbReference type="Gene3D" id="3.40.50.12780">
    <property type="entry name" value="N-terminal domain of ligase-like"/>
    <property type="match status" value="1"/>
</dbReference>
<dbReference type="Pfam" id="PF13193">
    <property type="entry name" value="AMP-binding_C"/>
    <property type="match status" value="1"/>
</dbReference>
<dbReference type="InterPro" id="IPR042099">
    <property type="entry name" value="ANL_N_sf"/>
</dbReference>
<evidence type="ECO:0000259" key="6">
    <source>
        <dbReference type="Pfam" id="PF00501"/>
    </source>
</evidence>
<protein>
    <submittedName>
        <fullName evidence="8">Loquat lignin related protein 4CL10</fullName>
    </submittedName>
</protein>
<evidence type="ECO:0000256" key="1">
    <source>
        <dbReference type="ARBA" id="ARBA00004496"/>
    </source>
</evidence>
<name>A0A1L2ILE3_9ROSA</name>
<evidence type="ECO:0000256" key="3">
    <source>
        <dbReference type="ARBA" id="ARBA00022490"/>
    </source>
</evidence>
<sequence length="548" mass="59913">MATQQKGSSIDPKSGFCSKTKTFHSLRPRSQPPPQTTPLSLTEYLLSRLHNSPPLPSTPALLDAASGHHILYPEFIFRVRTLAASLQSQLGLSHGQCAFVLSPNSLHLPILHLSLLSLGVIVSPSTPASSNPEISHQISICRPTVAFATTATAHKISNSLRLGTILLDSAEFESMMMTCPSSAESLRIEVSQSDTATILYSSGTTGRVKGVEFTHRNWIWMMAGIHALRNASTPHAVCLCTVPFFHSYGFAYCFMVLLTGDTLAFMGRFDLKVMMRSIERFRITDVACAPPVVVALVKHGDINVMDGYDLSSLQVIGCGGAPLAKGVIEKLRKRLPHVQVSQGYGMTEMTGPVCGPKGLEETRVEGANGRLTSDIEVKIVEPETGSALPPLMHGEVWVRGPYVMKGYVGDEEATTTTLDSEGWLKTGDICYIDNEGFLYFVDRIKELIKYRGYQVAPAELEDLLHSHPDIVDATVIPYPDEEAGQVPMAFVVRSHGSAIDESQIKDFIAKQVAPYKKIRRVAFINAIPKNVQGKVLRKELIKLALSKL</sequence>
<reference evidence="8" key="1">
    <citation type="submission" date="2015-11" db="EMBL/GenBank/DDBJ databases">
        <title>Involvement of PAL, C4H and 4CL in chilling injury-induced flesh lignification of loquat fruit.</title>
        <authorList>
            <person name="Yin X."/>
            <person name="Li X."/>
            <person name="Chen K."/>
        </authorList>
    </citation>
    <scope>NUCLEOTIDE SEQUENCE</scope>
</reference>
<evidence type="ECO:0000259" key="7">
    <source>
        <dbReference type="Pfam" id="PF13193"/>
    </source>
</evidence>
<feature type="domain" description="AMP-dependent synthetase/ligase" evidence="6">
    <location>
        <begin position="56"/>
        <end position="407"/>
    </location>
</feature>
<organism evidence="8">
    <name type="scientific">Eriobotrya japonica</name>
    <dbReference type="NCBI Taxonomy" id="32224"/>
    <lineage>
        <taxon>Eukaryota</taxon>
        <taxon>Viridiplantae</taxon>
        <taxon>Streptophyta</taxon>
        <taxon>Embryophyta</taxon>
        <taxon>Tracheophyta</taxon>
        <taxon>Spermatophyta</taxon>
        <taxon>Magnoliopsida</taxon>
        <taxon>eudicotyledons</taxon>
        <taxon>Gunneridae</taxon>
        <taxon>Pentapetalae</taxon>
        <taxon>rosids</taxon>
        <taxon>fabids</taxon>
        <taxon>Rosales</taxon>
        <taxon>Rosaceae</taxon>
        <taxon>Amygdaloideae</taxon>
        <taxon>Maleae</taxon>
        <taxon>Eriobotrya</taxon>
    </lineage>
</organism>
<dbReference type="CDD" id="cd05904">
    <property type="entry name" value="4CL"/>
    <property type="match status" value="1"/>
</dbReference>
<dbReference type="AlphaFoldDB" id="A0A1L2ILE3"/>
<dbReference type="FunFam" id="3.30.300.30:FF:000007">
    <property type="entry name" value="4-coumarate--CoA ligase 2"/>
    <property type="match status" value="1"/>
</dbReference>
<keyword evidence="3" id="KW-0963">Cytoplasm</keyword>
<proteinExistence type="evidence at transcript level"/>
<dbReference type="GO" id="GO:0005737">
    <property type="term" value="C:cytoplasm"/>
    <property type="evidence" value="ECO:0007669"/>
    <property type="project" value="UniProtKB-SubCell"/>
</dbReference>
<dbReference type="Gene3D" id="3.30.300.30">
    <property type="match status" value="1"/>
</dbReference>
<dbReference type="PANTHER" id="PTHR24096:SF362">
    <property type="entry name" value="4-COUMARATE--COA LIGASE-LIKE 9"/>
    <property type="match status" value="1"/>
</dbReference>